<proteinExistence type="predicted"/>
<gene>
    <name evidence="1" type="ORF">KL86SPO_30082</name>
</gene>
<organism evidence="1">
    <name type="scientific">uncultured Sporomusa sp</name>
    <dbReference type="NCBI Taxonomy" id="307249"/>
    <lineage>
        <taxon>Bacteria</taxon>
        <taxon>Bacillati</taxon>
        <taxon>Bacillota</taxon>
        <taxon>Negativicutes</taxon>
        <taxon>Selenomonadales</taxon>
        <taxon>Sporomusaceae</taxon>
        <taxon>Sporomusa</taxon>
        <taxon>environmental samples</taxon>
    </lineage>
</organism>
<reference evidence="1" key="1">
    <citation type="submission" date="2016-08" db="EMBL/GenBank/DDBJ databases">
        <authorList>
            <person name="Seilhamer J.J."/>
        </authorList>
    </citation>
    <scope>NUCLEOTIDE SEQUENCE</scope>
    <source>
        <strain evidence="1">86</strain>
    </source>
</reference>
<sequence length="21" mass="2341">MLTVVSSALAVFLIYKIVIEM</sequence>
<accession>A0A212LQE9</accession>
<name>A0A212LQE9_9FIRM</name>
<dbReference type="EMBL" id="FMJE01000003">
    <property type="protein sequence ID" value="SCM79763.1"/>
    <property type="molecule type" value="Genomic_DNA"/>
</dbReference>
<protein>
    <submittedName>
        <fullName evidence="1">Uncharacterized protein</fullName>
    </submittedName>
</protein>
<evidence type="ECO:0000313" key="1">
    <source>
        <dbReference type="EMBL" id="SCM79763.1"/>
    </source>
</evidence>
<dbReference type="AlphaFoldDB" id="A0A212LQE9"/>